<evidence type="ECO:0000256" key="3">
    <source>
        <dbReference type="ARBA" id="ARBA00023163"/>
    </source>
</evidence>
<evidence type="ECO:0000256" key="2">
    <source>
        <dbReference type="ARBA" id="ARBA00023125"/>
    </source>
</evidence>
<comment type="function">
    <text evidence="4">Transcription factor that specifically binds AT-rich DNA sequences related to the nuclear matrix attachment regions (MARs).</text>
</comment>
<evidence type="ECO:0000256" key="4">
    <source>
        <dbReference type="RuleBase" id="RU367031"/>
    </source>
</evidence>
<dbReference type="SUPFAM" id="SSF117856">
    <property type="entry name" value="AF0104/ALDC/Ptd012-like"/>
    <property type="match status" value="1"/>
</dbReference>
<protein>
    <recommendedName>
        <fullName evidence="4">AT-hook motif nuclear-localized protein</fullName>
    </recommendedName>
</protein>
<evidence type="ECO:0000313" key="7">
    <source>
        <dbReference type="EMBL" id="KAK6138964.1"/>
    </source>
</evidence>
<reference evidence="7 8" key="1">
    <citation type="journal article" date="2021" name="Comput. Struct. Biotechnol. J.">
        <title>De novo genome assembly of the potent medicinal plant Rehmannia glutinosa using nanopore technology.</title>
        <authorList>
            <person name="Ma L."/>
            <person name="Dong C."/>
            <person name="Song C."/>
            <person name="Wang X."/>
            <person name="Zheng X."/>
            <person name="Niu Y."/>
            <person name="Chen S."/>
            <person name="Feng W."/>
        </authorList>
    </citation>
    <scope>NUCLEOTIDE SEQUENCE [LARGE SCALE GENOMIC DNA]</scope>
    <source>
        <strain evidence="7">DH-2019</strain>
    </source>
</reference>
<comment type="domain">
    <text evidence="4">The PPC domain mediates interactions between AHL proteins.</text>
</comment>
<sequence>MLAGSAGIGFIPHVVNVNAGEDVSSKILAISQNGPRAVCVLSANGAISHVTLRQAATSGGSATYESRTGGLSIALAGPDGRVMGGSVAGLLIAASPSQVVVGSFDPDVQKEATRNYVELPKVNQSSAVGPSSSPSRGTLSESSGGAASPLNLSSGGCIDIPQGMSGLPWK</sequence>
<dbReference type="EMBL" id="JABTTQ020000569">
    <property type="protein sequence ID" value="KAK6138964.1"/>
    <property type="molecule type" value="Genomic_DNA"/>
</dbReference>
<evidence type="ECO:0000259" key="6">
    <source>
        <dbReference type="PROSITE" id="PS51742"/>
    </source>
</evidence>
<keyword evidence="2 4" id="KW-0238">DNA-binding</keyword>
<keyword evidence="8" id="KW-1185">Reference proteome</keyword>
<dbReference type="PANTHER" id="PTHR31500">
    <property type="entry name" value="AT-HOOK MOTIF NUCLEAR-LOCALIZED PROTEIN 9"/>
    <property type="match status" value="1"/>
</dbReference>
<evidence type="ECO:0000256" key="1">
    <source>
        <dbReference type="ARBA" id="ARBA00023015"/>
    </source>
</evidence>
<dbReference type="PROSITE" id="PS51742">
    <property type="entry name" value="PPC"/>
    <property type="match status" value="1"/>
</dbReference>
<feature type="compositionally biased region" description="Low complexity" evidence="5">
    <location>
        <begin position="125"/>
        <end position="135"/>
    </location>
</feature>
<dbReference type="CDD" id="cd11378">
    <property type="entry name" value="DUF296"/>
    <property type="match status" value="1"/>
</dbReference>
<gene>
    <name evidence="7" type="ORF">DH2020_027296</name>
</gene>
<dbReference type="Pfam" id="PF03479">
    <property type="entry name" value="PCC"/>
    <property type="match status" value="1"/>
</dbReference>
<proteinExistence type="predicted"/>
<keyword evidence="3 4" id="KW-0804">Transcription</keyword>
<feature type="compositionally biased region" description="Polar residues" evidence="5">
    <location>
        <begin position="136"/>
        <end position="154"/>
    </location>
</feature>
<evidence type="ECO:0000313" key="8">
    <source>
        <dbReference type="Proteomes" id="UP001318860"/>
    </source>
</evidence>
<organism evidence="7 8">
    <name type="scientific">Rehmannia glutinosa</name>
    <name type="common">Chinese foxglove</name>
    <dbReference type="NCBI Taxonomy" id="99300"/>
    <lineage>
        <taxon>Eukaryota</taxon>
        <taxon>Viridiplantae</taxon>
        <taxon>Streptophyta</taxon>
        <taxon>Embryophyta</taxon>
        <taxon>Tracheophyta</taxon>
        <taxon>Spermatophyta</taxon>
        <taxon>Magnoliopsida</taxon>
        <taxon>eudicotyledons</taxon>
        <taxon>Gunneridae</taxon>
        <taxon>Pentapetalae</taxon>
        <taxon>asterids</taxon>
        <taxon>lamiids</taxon>
        <taxon>Lamiales</taxon>
        <taxon>Orobanchaceae</taxon>
        <taxon>Rehmannieae</taxon>
        <taxon>Rehmannia</taxon>
    </lineage>
</organism>
<accession>A0ABR0VY67</accession>
<comment type="caution">
    <text evidence="7">The sequence shown here is derived from an EMBL/GenBank/DDBJ whole genome shotgun (WGS) entry which is preliminary data.</text>
</comment>
<keyword evidence="1 4" id="KW-0805">Transcription regulation</keyword>
<dbReference type="InterPro" id="IPR005175">
    <property type="entry name" value="PPC_dom"/>
</dbReference>
<dbReference type="PANTHER" id="PTHR31500:SF57">
    <property type="entry name" value="AT-HOOK MOTIF NUCLEAR-LOCALIZED PROTEIN 10"/>
    <property type="match status" value="1"/>
</dbReference>
<name>A0ABR0VY67_REHGL</name>
<keyword evidence="4" id="KW-0539">Nucleus</keyword>
<feature type="region of interest" description="Disordered" evidence="5">
    <location>
        <begin position="121"/>
        <end position="154"/>
    </location>
</feature>
<evidence type="ECO:0000256" key="5">
    <source>
        <dbReference type="SAM" id="MobiDB-lite"/>
    </source>
</evidence>
<dbReference type="Gene3D" id="3.30.1330.80">
    <property type="entry name" value="Hypothetical protein, similar to alpha- acetolactate decarboxylase, domain 2"/>
    <property type="match status" value="1"/>
</dbReference>
<feature type="domain" description="PPC" evidence="6">
    <location>
        <begin position="6"/>
        <end position="144"/>
    </location>
</feature>
<dbReference type="InterPro" id="IPR039605">
    <property type="entry name" value="AHL"/>
</dbReference>
<dbReference type="Proteomes" id="UP001318860">
    <property type="component" value="Unassembled WGS sequence"/>
</dbReference>
<comment type="subcellular location">
    <subcellularLocation>
        <location evidence="4">Nucleus</location>
    </subcellularLocation>
</comment>